<keyword evidence="14" id="KW-1185">Reference proteome</keyword>
<keyword evidence="5 10" id="KW-0521">NADP</keyword>
<evidence type="ECO:0000256" key="6">
    <source>
        <dbReference type="ARBA" id="ARBA00022989"/>
    </source>
</evidence>
<keyword evidence="4 10" id="KW-0812">Transmembrane</keyword>
<keyword evidence="3 10" id="KW-0444">Lipid biosynthesis</keyword>
<dbReference type="FunFam" id="3.40.50.720:FF:000143">
    <property type="entry name" value="Fatty acyl-CoA reductase"/>
    <property type="match status" value="2"/>
</dbReference>
<evidence type="ECO:0000256" key="1">
    <source>
        <dbReference type="ARBA" id="ARBA00004141"/>
    </source>
</evidence>
<evidence type="ECO:0000313" key="14">
    <source>
        <dbReference type="Proteomes" id="UP000494106"/>
    </source>
</evidence>
<dbReference type="InterPro" id="IPR036291">
    <property type="entry name" value="NAD(P)-bd_dom_sf"/>
</dbReference>
<dbReference type="OrthoDB" id="429813at2759"/>
<feature type="domain" description="Fatty acyl-CoA reductase C-terminal" evidence="11">
    <location>
        <begin position="371"/>
        <end position="463"/>
    </location>
</feature>
<feature type="domain" description="Thioester reductase (TE)" evidence="12">
    <location>
        <begin position="26"/>
        <end position="297"/>
    </location>
</feature>
<comment type="catalytic activity">
    <reaction evidence="9 10">
        <text>a long-chain fatty acyl-CoA + 2 NADPH + 2 H(+) = a long-chain primary fatty alcohol + 2 NADP(+) + CoA</text>
        <dbReference type="Rhea" id="RHEA:52716"/>
        <dbReference type="ChEBI" id="CHEBI:15378"/>
        <dbReference type="ChEBI" id="CHEBI:57287"/>
        <dbReference type="ChEBI" id="CHEBI:57783"/>
        <dbReference type="ChEBI" id="CHEBI:58349"/>
        <dbReference type="ChEBI" id="CHEBI:77396"/>
        <dbReference type="ChEBI" id="CHEBI:83139"/>
        <dbReference type="EC" id="1.2.1.84"/>
    </reaction>
</comment>
<comment type="similarity">
    <text evidence="2 10">Belongs to the fatty acyl-CoA reductase family.</text>
</comment>
<evidence type="ECO:0000313" key="13">
    <source>
        <dbReference type="EMBL" id="CAB3257424.1"/>
    </source>
</evidence>
<dbReference type="Proteomes" id="UP000494106">
    <property type="component" value="Unassembled WGS sequence"/>
</dbReference>
<sequence>MEFLEDRDFSMVPTIPEFYKGKTIFITGGSGFMGKVLTEKLLYSCSELDRIYLLIRNKKGVKSEDRLAALYSSDCFARLKKEKPGLFESKVFVVAGDVTEPGLGLSDEDRTLLINRVNIVFHVAASVRFDDPLPYAVKMNLRGTIEMVDLAKEMRNLLVFVHVSTSYSNTNRETIEEIMYPPHADVKDTLEVCEKVDEHTLKILTPKYLGEVPNTYAFTKQLAEHVVYECRGQLPIVIIRPSIVISSVDEPMPGWIENFNGPVGLLVASGKGIMRSIYSDPDLIADYIPVDISIKSMMVAGWLRGTKKLEPTDDVAIYNCCAGQTNTITMGELVNMGLEIYASMPLNDMLWHVGGDITTSKTINYVKVIFLHLLPAILVDTLLWLLGRKPMLVKVQRRIYIANQALEYYITKQWTFNNRNLLRLRSCIKKEDIKHFYYEMEEVDRYQFFYNSLLGGRRYLLKEKDEDLPKAKAHYRRMAVLDKTVQYLFWGLMLLWFLNLSFVKNILSAILKTYATIVNFSSVQVLVLYRESSVKVQLNKKGKTIFITGGSGFIGKVLIEKLLYSCTELSKIYLLLRSKKNVKPEDRLANLYSSLCFNRLRSEKPDVFGSKVFVISGDVMEPGLGLSLEDRELLINEVNVIFHVAASVRFDDPLKFAIQMNLKGTLDTLALAKEVKKIFAFVHVSTSYSNTNRDPIEEVLYPPLADWRKTLAICDSVDEHTLRVLTPKYLGEIPNTYTFSKQLAEHVVSEYKGQLPIVIVRPSIVISSISEPMPGWVENFNGPVGIFVACGKGIMRTCHVKPDIVSDFIPVDTCAKNIAAAAWVRGTKRLEPTDDIPIYNCCAGKLNGLKMHDLVEMSKFFGAQLPLDGMLWCVGGKITTNANVHYLKVLIQHLLPAILVDTVLWLLGKKPMLVKIQRRIYIADLALRYYTTQQWTFDNKNFVALRSSLKEEDKDAFYYELESLDIPTFLMNGCYGGRKYLLKEKDEDLPAAKVHCRRMVILDKICQVVFYGAIFYWMFKKVIDYYNVETSVQ</sequence>
<protein>
    <recommendedName>
        <fullName evidence="10">Fatty acyl-CoA reductase</fullName>
        <ecNumber evidence="10">1.2.1.84</ecNumber>
    </recommendedName>
</protein>
<evidence type="ECO:0000256" key="2">
    <source>
        <dbReference type="ARBA" id="ARBA00005928"/>
    </source>
</evidence>
<reference evidence="13 14" key="1">
    <citation type="submission" date="2020-04" db="EMBL/GenBank/DDBJ databases">
        <authorList>
            <person name="Wallbank WR R."/>
            <person name="Pardo Diaz C."/>
            <person name="Kozak K."/>
            <person name="Martin S."/>
            <person name="Jiggins C."/>
            <person name="Moest M."/>
            <person name="Warren A I."/>
            <person name="Byers J.R.P. K."/>
            <person name="Montejo-Kovacevich G."/>
            <person name="Yen C E."/>
        </authorList>
    </citation>
    <scope>NUCLEOTIDE SEQUENCE [LARGE SCALE GENOMIC DNA]</scope>
</reference>
<dbReference type="InterPro" id="IPR033640">
    <property type="entry name" value="FAR_C"/>
</dbReference>
<dbReference type="CDD" id="cd05236">
    <property type="entry name" value="FAR-N_SDR_e"/>
    <property type="match status" value="2"/>
</dbReference>
<dbReference type="AlphaFoldDB" id="A0A8S1BGQ2"/>
<dbReference type="EMBL" id="CADEBC010000591">
    <property type="protein sequence ID" value="CAB3257424.1"/>
    <property type="molecule type" value="Genomic_DNA"/>
</dbReference>
<gene>
    <name evidence="13" type="ORF">APLA_LOCUS15961</name>
</gene>
<dbReference type="GO" id="GO:0080019">
    <property type="term" value="F:alcohol-forming very long-chain fatty acyl-CoA reductase activity"/>
    <property type="evidence" value="ECO:0007669"/>
    <property type="project" value="InterPro"/>
</dbReference>
<evidence type="ECO:0000259" key="11">
    <source>
        <dbReference type="Pfam" id="PF03015"/>
    </source>
</evidence>
<dbReference type="GO" id="GO:0016020">
    <property type="term" value="C:membrane"/>
    <property type="evidence" value="ECO:0007669"/>
    <property type="project" value="UniProtKB-SubCell"/>
</dbReference>
<dbReference type="PANTHER" id="PTHR11011:SF24">
    <property type="entry name" value="FATTY ACYL-COA REDUCTASE"/>
    <property type="match status" value="1"/>
</dbReference>
<dbReference type="GO" id="GO:0102965">
    <property type="term" value="F:alcohol-forming long-chain fatty acyl-CoA reductase activity"/>
    <property type="evidence" value="ECO:0007669"/>
    <property type="project" value="UniProtKB-EC"/>
</dbReference>
<evidence type="ECO:0000256" key="8">
    <source>
        <dbReference type="ARBA" id="ARBA00023136"/>
    </source>
</evidence>
<feature type="domain" description="Thioester reductase (TE)" evidence="12">
    <location>
        <begin position="547"/>
        <end position="818"/>
    </location>
</feature>
<comment type="subcellular location">
    <subcellularLocation>
        <location evidence="1">Membrane</location>
        <topology evidence="1">Multi-pass membrane protein</topology>
    </subcellularLocation>
</comment>
<dbReference type="InterPro" id="IPR026055">
    <property type="entry name" value="FAR"/>
</dbReference>
<feature type="transmembrane region" description="Helical" evidence="10">
    <location>
        <begin position="485"/>
        <end position="503"/>
    </location>
</feature>
<evidence type="ECO:0000256" key="5">
    <source>
        <dbReference type="ARBA" id="ARBA00022857"/>
    </source>
</evidence>
<evidence type="ECO:0000256" key="10">
    <source>
        <dbReference type="RuleBase" id="RU363097"/>
    </source>
</evidence>
<feature type="domain" description="Fatty acyl-CoA reductase C-terminal" evidence="11">
    <location>
        <begin position="893"/>
        <end position="984"/>
    </location>
</feature>
<dbReference type="Pfam" id="PF07993">
    <property type="entry name" value="NAD_binding_4"/>
    <property type="match status" value="2"/>
</dbReference>
<dbReference type="GO" id="GO:0005777">
    <property type="term" value="C:peroxisome"/>
    <property type="evidence" value="ECO:0007669"/>
    <property type="project" value="TreeGrafter"/>
</dbReference>
<keyword evidence="8 10" id="KW-0472">Membrane</keyword>
<keyword evidence="10" id="KW-0560">Oxidoreductase</keyword>
<dbReference type="Pfam" id="PF03015">
    <property type="entry name" value="Sterile"/>
    <property type="match status" value="2"/>
</dbReference>
<accession>A0A8S1BGQ2</accession>
<dbReference type="GO" id="GO:0035336">
    <property type="term" value="P:long-chain fatty-acyl-CoA metabolic process"/>
    <property type="evidence" value="ECO:0007669"/>
    <property type="project" value="TreeGrafter"/>
</dbReference>
<keyword evidence="7 10" id="KW-0443">Lipid metabolism</keyword>
<organism evidence="13 14">
    <name type="scientific">Arctia plantaginis</name>
    <name type="common">Wood tiger moth</name>
    <name type="synonym">Phalaena plantaginis</name>
    <dbReference type="NCBI Taxonomy" id="874455"/>
    <lineage>
        <taxon>Eukaryota</taxon>
        <taxon>Metazoa</taxon>
        <taxon>Ecdysozoa</taxon>
        <taxon>Arthropoda</taxon>
        <taxon>Hexapoda</taxon>
        <taxon>Insecta</taxon>
        <taxon>Pterygota</taxon>
        <taxon>Neoptera</taxon>
        <taxon>Endopterygota</taxon>
        <taxon>Lepidoptera</taxon>
        <taxon>Glossata</taxon>
        <taxon>Ditrysia</taxon>
        <taxon>Noctuoidea</taxon>
        <taxon>Erebidae</taxon>
        <taxon>Arctiinae</taxon>
        <taxon>Arctia</taxon>
    </lineage>
</organism>
<dbReference type="EC" id="1.2.1.84" evidence="10"/>
<evidence type="ECO:0000256" key="4">
    <source>
        <dbReference type="ARBA" id="ARBA00022692"/>
    </source>
</evidence>
<comment type="caution">
    <text evidence="13">The sequence shown here is derived from an EMBL/GenBank/DDBJ whole genome shotgun (WGS) entry which is preliminary data.</text>
</comment>
<dbReference type="InterPro" id="IPR013120">
    <property type="entry name" value="FAR_NAD-bd"/>
</dbReference>
<proteinExistence type="inferred from homology"/>
<evidence type="ECO:0000256" key="9">
    <source>
        <dbReference type="ARBA" id="ARBA00052530"/>
    </source>
</evidence>
<name>A0A8S1BGQ2_ARCPL</name>
<dbReference type="PANTHER" id="PTHR11011">
    <property type="entry name" value="MALE STERILITY PROTEIN 2-RELATED"/>
    <property type="match status" value="1"/>
</dbReference>
<dbReference type="Gene3D" id="3.40.50.720">
    <property type="entry name" value="NAD(P)-binding Rossmann-like Domain"/>
    <property type="match status" value="2"/>
</dbReference>
<evidence type="ECO:0000256" key="3">
    <source>
        <dbReference type="ARBA" id="ARBA00022516"/>
    </source>
</evidence>
<evidence type="ECO:0000259" key="12">
    <source>
        <dbReference type="Pfam" id="PF07993"/>
    </source>
</evidence>
<comment type="function">
    <text evidence="10">Catalyzes the reduction of fatty acyl-CoA to fatty alcohols.</text>
</comment>
<evidence type="ECO:0000256" key="7">
    <source>
        <dbReference type="ARBA" id="ARBA00023098"/>
    </source>
</evidence>
<dbReference type="SUPFAM" id="SSF51735">
    <property type="entry name" value="NAD(P)-binding Rossmann-fold domains"/>
    <property type="match status" value="2"/>
</dbReference>
<keyword evidence="6 10" id="KW-1133">Transmembrane helix</keyword>
<feature type="transmembrane region" description="Helical" evidence="10">
    <location>
        <begin position="369"/>
        <end position="387"/>
    </location>
</feature>
<dbReference type="CDD" id="cd09071">
    <property type="entry name" value="FAR_C"/>
    <property type="match status" value="2"/>
</dbReference>